<accession>A0A192Y5J4</accession>
<evidence type="ECO:0000313" key="2">
    <source>
        <dbReference type="Proteomes" id="UP000224336"/>
    </source>
</evidence>
<proteinExistence type="predicted"/>
<organism evidence="1 2">
    <name type="scientific">Pseudomonas phage KTN4</name>
    <dbReference type="NCBI Taxonomy" id="1862701"/>
    <lineage>
        <taxon>Viruses</taxon>
        <taxon>Duplodnaviria</taxon>
        <taxon>Heunggongvirae</taxon>
        <taxon>Uroviricota</taxon>
        <taxon>Caudoviricetes</taxon>
        <taxon>Chimalliviridae</taxon>
        <taxon>Phikzvirus</taxon>
        <taxon>Phikzvirus phiKZ</taxon>
    </lineage>
</organism>
<dbReference type="InterPro" id="IPR012337">
    <property type="entry name" value="RNaseH-like_sf"/>
</dbReference>
<dbReference type="Proteomes" id="UP000224336">
    <property type="component" value="Segment"/>
</dbReference>
<dbReference type="EMBL" id="KU521356">
    <property type="protein sequence ID" value="ANM44998.1"/>
    <property type="molecule type" value="Genomic_DNA"/>
</dbReference>
<dbReference type="SUPFAM" id="SSF53098">
    <property type="entry name" value="Ribonuclease H-like"/>
    <property type="match status" value="1"/>
</dbReference>
<dbReference type="InterPro" id="IPR036397">
    <property type="entry name" value="RNaseH_sf"/>
</dbReference>
<sequence length="143" mass="16443">MLLFVDTEFDTPTGTLISLGIVSEDRRCEFYEVLPYDNIEDEWVKENVIPILQKEPISLEEFHDRLAKFLGQFARLHFIANHVNDMVYTGKAMDMGKGKQVVELPTIFELNHELSGKGSKMLHNALFDARATLDDWERLNGVN</sequence>
<gene>
    <name evidence="1" type="ORF">KTN4_240</name>
</gene>
<protein>
    <submittedName>
        <fullName evidence="1">Structural protein</fullName>
    </submittedName>
</protein>
<dbReference type="Gene3D" id="3.30.420.10">
    <property type="entry name" value="Ribonuclease H-like superfamily/Ribonuclease H"/>
    <property type="match status" value="1"/>
</dbReference>
<reference evidence="1 2" key="1">
    <citation type="journal article" date="2016" name="Sci. Rep.">
        <title>A proposed integrated approach for the preclinical evaluation of phage therapy in Pseudomonas infections.</title>
        <authorList>
            <person name="Danis-Wlodarczyk K."/>
            <person name="Vandenheuvel D."/>
            <person name="Jang H.B."/>
            <person name="Briers Y."/>
            <person name="Olszak T."/>
            <person name="Arabski M."/>
            <person name="Wasik S."/>
            <person name="Drabik M."/>
            <person name="Higgins G."/>
            <person name="Tyrrell J."/>
            <person name="Harvey B.J."/>
            <person name="Noben J.P."/>
            <person name="Lavigne R."/>
            <person name="Drulis-Kawa Z."/>
        </authorList>
    </citation>
    <scope>NUCLEOTIDE SEQUENCE [LARGE SCALE GENOMIC DNA]</scope>
</reference>
<dbReference type="GO" id="GO:0003676">
    <property type="term" value="F:nucleic acid binding"/>
    <property type="evidence" value="ECO:0007669"/>
    <property type="project" value="InterPro"/>
</dbReference>
<evidence type="ECO:0000313" key="1">
    <source>
        <dbReference type="EMBL" id="ANM44998.1"/>
    </source>
</evidence>
<name>A0A192Y5J4_9CAUD</name>